<dbReference type="Proteomes" id="UP000663722">
    <property type="component" value="Chromosome"/>
</dbReference>
<name>A0A975BY22_9BACT</name>
<accession>A0A975BY22</accession>
<dbReference type="AlphaFoldDB" id="A0A975BY22"/>
<dbReference type="SUPFAM" id="SSF89447">
    <property type="entry name" value="AbrB/MazE/MraZ-like"/>
    <property type="match status" value="1"/>
</dbReference>
<dbReference type="SMART" id="SM00966">
    <property type="entry name" value="SpoVT_AbrB"/>
    <property type="match status" value="1"/>
</dbReference>
<evidence type="ECO:0000259" key="1">
    <source>
        <dbReference type="SMART" id="SM00966"/>
    </source>
</evidence>
<reference evidence="2" key="1">
    <citation type="journal article" date="2021" name="Microb. Physiol.">
        <title>Proteogenomic Insights into the Physiology of Marine, Sulfate-Reducing, Filamentous Desulfonema limicola and Desulfonema magnum.</title>
        <authorList>
            <person name="Schnaars V."/>
            <person name="Wohlbrand L."/>
            <person name="Scheve S."/>
            <person name="Hinrichs C."/>
            <person name="Reinhardt R."/>
            <person name="Rabus R."/>
        </authorList>
    </citation>
    <scope>NUCLEOTIDE SEQUENCE</scope>
    <source>
        <strain evidence="2">4be13</strain>
    </source>
</reference>
<gene>
    <name evidence="2" type="ORF">dnm_095580</name>
</gene>
<evidence type="ECO:0000313" key="2">
    <source>
        <dbReference type="EMBL" id="QTA93457.1"/>
    </source>
</evidence>
<organism evidence="2 3">
    <name type="scientific">Desulfonema magnum</name>
    <dbReference type="NCBI Taxonomy" id="45655"/>
    <lineage>
        <taxon>Bacteria</taxon>
        <taxon>Pseudomonadati</taxon>
        <taxon>Thermodesulfobacteriota</taxon>
        <taxon>Desulfobacteria</taxon>
        <taxon>Desulfobacterales</taxon>
        <taxon>Desulfococcaceae</taxon>
        <taxon>Desulfonema</taxon>
    </lineage>
</organism>
<dbReference type="RefSeq" id="WP_207680390.1">
    <property type="nucleotide sequence ID" value="NZ_CP061800.1"/>
</dbReference>
<sequence>MLISIDKYGSITLPVSLRRELRLDQESYLELSVEDGKVIVLEPVAVQRNIRLNEKGLTKLEEARKSGTGELPEWLIGDMQNAEADTKQKIC</sequence>
<protein>
    <submittedName>
        <fullName evidence="2">SpoVT-AbrB domain-containing protein</fullName>
    </submittedName>
</protein>
<dbReference type="InterPro" id="IPR007159">
    <property type="entry name" value="SpoVT-AbrB_dom"/>
</dbReference>
<dbReference type="KEGG" id="dmm:dnm_095580"/>
<proteinExistence type="predicted"/>
<dbReference type="InterPro" id="IPR037914">
    <property type="entry name" value="SpoVT-AbrB_sf"/>
</dbReference>
<dbReference type="GO" id="GO:0003677">
    <property type="term" value="F:DNA binding"/>
    <property type="evidence" value="ECO:0007669"/>
    <property type="project" value="InterPro"/>
</dbReference>
<evidence type="ECO:0000313" key="3">
    <source>
        <dbReference type="Proteomes" id="UP000663722"/>
    </source>
</evidence>
<dbReference type="Pfam" id="PF04014">
    <property type="entry name" value="MazE_antitoxin"/>
    <property type="match status" value="1"/>
</dbReference>
<keyword evidence="3" id="KW-1185">Reference proteome</keyword>
<feature type="domain" description="SpoVT-AbrB" evidence="1">
    <location>
        <begin position="3"/>
        <end position="49"/>
    </location>
</feature>
<dbReference type="EMBL" id="CP061800">
    <property type="protein sequence ID" value="QTA93457.1"/>
    <property type="molecule type" value="Genomic_DNA"/>
</dbReference>
<dbReference type="Gene3D" id="2.10.260.10">
    <property type="match status" value="1"/>
</dbReference>